<dbReference type="Gene3D" id="3.40.50.300">
    <property type="entry name" value="P-loop containing nucleotide triphosphate hydrolases"/>
    <property type="match status" value="1"/>
</dbReference>
<dbReference type="HOGENOM" id="CLU_046693_1_0_7"/>
<dbReference type="eggNOG" id="COG1106">
    <property type="taxonomic scope" value="Bacteria"/>
</dbReference>
<gene>
    <name evidence="2" type="ordered locus">Glov_2991</name>
</gene>
<organism evidence="2 3">
    <name type="scientific">Trichlorobacter lovleyi (strain ATCC BAA-1151 / DSM 17278 / SZ)</name>
    <name type="common">Geobacter lovleyi</name>
    <dbReference type="NCBI Taxonomy" id="398767"/>
    <lineage>
        <taxon>Bacteria</taxon>
        <taxon>Pseudomonadati</taxon>
        <taxon>Thermodesulfobacteriota</taxon>
        <taxon>Desulfuromonadia</taxon>
        <taxon>Geobacterales</taxon>
        <taxon>Geobacteraceae</taxon>
        <taxon>Trichlorobacter</taxon>
    </lineage>
</organism>
<dbReference type="Proteomes" id="UP000002420">
    <property type="component" value="Chromosome"/>
</dbReference>
<dbReference type="PANTHER" id="PTHR40396">
    <property type="entry name" value="ATPASE-LIKE PROTEIN"/>
    <property type="match status" value="1"/>
</dbReference>
<dbReference type="Pfam" id="PF13304">
    <property type="entry name" value="AAA_21"/>
    <property type="match status" value="1"/>
</dbReference>
<dbReference type="RefSeq" id="WP_012471022.1">
    <property type="nucleotide sequence ID" value="NC_010814.1"/>
</dbReference>
<evidence type="ECO:0000313" key="2">
    <source>
        <dbReference type="EMBL" id="ACD96697.1"/>
    </source>
</evidence>
<name>B3E8M1_TRIL1</name>
<evidence type="ECO:0000259" key="1">
    <source>
        <dbReference type="Pfam" id="PF13304"/>
    </source>
</evidence>
<sequence length="380" mass="43994">MLTKFGARNFCSFKEWIVISFELDKNCPEHISNGKPISNVMCVKGANGSGKTNALKILTFLSDFCKNSFSYKPESQINLQTYFNNDDPAEFFVDFIFSGIEYRYELKASKNEVVSEKLHRKQNRMTKVLDRNREKLSCIKEFDDVKIVKLRSNASIISTANQYEISVISPVYSFFNYMLSNVNFLGLRDSDSMQSVDLISEYYHNHDDIFDFVKSYISKFDKDIKSIKIASHKNDKNEDVYFPIFEFEVSGELKYLTYYNQSSGTKSLYRQLAEYKLVLMTGGILILDEFDVFLHPHILPELLRCFMDDSINTNGAQIIFTTHNSEILDLMSKYRTILINKEENESYGYRLDEIPGDILRNDRSLLPVYKSGKIGGVPRL</sequence>
<dbReference type="PANTHER" id="PTHR40396:SF1">
    <property type="entry name" value="ATPASE AAA-TYPE CORE DOMAIN-CONTAINING PROTEIN"/>
    <property type="match status" value="1"/>
</dbReference>
<proteinExistence type="predicted"/>
<reference evidence="2 3" key="1">
    <citation type="submission" date="2008-05" db="EMBL/GenBank/DDBJ databases">
        <title>Complete sequence of chromosome of Geobacter lovleyi SZ.</title>
        <authorList>
            <consortium name="US DOE Joint Genome Institute"/>
            <person name="Lucas S."/>
            <person name="Copeland A."/>
            <person name="Lapidus A."/>
            <person name="Glavina del Rio T."/>
            <person name="Dalin E."/>
            <person name="Tice H."/>
            <person name="Bruce D."/>
            <person name="Goodwin L."/>
            <person name="Pitluck S."/>
            <person name="Chertkov O."/>
            <person name="Meincke L."/>
            <person name="Brettin T."/>
            <person name="Detter J.C."/>
            <person name="Han C."/>
            <person name="Tapia R."/>
            <person name="Kuske C.R."/>
            <person name="Schmutz J."/>
            <person name="Larimer F."/>
            <person name="Land M."/>
            <person name="Hauser L."/>
            <person name="Kyrpides N."/>
            <person name="Mikhailova N."/>
            <person name="Sung Y."/>
            <person name="Fletcher K.E."/>
            <person name="Ritalahti K.M."/>
            <person name="Loeffler F.E."/>
            <person name="Richardson P."/>
        </authorList>
    </citation>
    <scope>NUCLEOTIDE SEQUENCE [LARGE SCALE GENOMIC DNA]</scope>
    <source>
        <strain evidence="3">ATCC BAA-1151 / DSM 17278 / SZ</strain>
    </source>
</reference>
<protein>
    <submittedName>
        <fullName evidence="2">Abortive infection protein</fullName>
    </submittedName>
</protein>
<dbReference type="AlphaFoldDB" id="B3E8M1"/>
<dbReference type="KEGG" id="glo:Glov_2991"/>
<keyword evidence="3" id="KW-1185">Reference proteome</keyword>
<dbReference type="OrthoDB" id="9809324at2"/>
<dbReference type="GO" id="GO:0016887">
    <property type="term" value="F:ATP hydrolysis activity"/>
    <property type="evidence" value="ECO:0007669"/>
    <property type="project" value="InterPro"/>
</dbReference>
<dbReference type="SUPFAM" id="SSF52540">
    <property type="entry name" value="P-loop containing nucleoside triphosphate hydrolases"/>
    <property type="match status" value="1"/>
</dbReference>
<dbReference type="InterPro" id="IPR003959">
    <property type="entry name" value="ATPase_AAA_core"/>
</dbReference>
<feature type="domain" description="ATPase AAA-type core" evidence="1">
    <location>
        <begin position="40"/>
        <end position="329"/>
    </location>
</feature>
<dbReference type="EMBL" id="CP001089">
    <property type="protein sequence ID" value="ACD96697.1"/>
    <property type="molecule type" value="Genomic_DNA"/>
</dbReference>
<dbReference type="InterPro" id="IPR027417">
    <property type="entry name" value="P-loop_NTPase"/>
</dbReference>
<evidence type="ECO:0000313" key="3">
    <source>
        <dbReference type="Proteomes" id="UP000002420"/>
    </source>
</evidence>
<accession>B3E8M1</accession>
<dbReference type="STRING" id="398767.Glov_2991"/>
<dbReference type="GO" id="GO:0005524">
    <property type="term" value="F:ATP binding"/>
    <property type="evidence" value="ECO:0007669"/>
    <property type="project" value="InterPro"/>
</dbReference>